<evidence type="ECO:0000313" key="3">
    <source>
        <dbReference type="Proteomes" id="UP000064920"/>
    </source>
</evidence>
<reference evidence="2 3" key="1">
    <citation type="submission" date="2015-05" db="EMBL/GenBank/DDBJ databases">
        <authorList>
            <person name="Wang D.B."/>
            <person name="Wang M."/>
        </authorList>
    </citation>
    <scope>NUCLEOTIDE SEQUENCE [LARGE SCALE GENOMIC DNA]</scope>
    <source>
        <strain evidence="2 3">IMCC 12053</strain>
    </source>
</reference>
<dbReference type="EMBL" id="CP012023">
    <property type="protein sequence ID" value="ALI54215.1"/>
    <property type="molecule type" value="Genomic_DNA"/>
</dbReference>
<dbReference type="AlphaFoldDB" id="A0A0N9ZW71"/>
<dbReference type="GO" id="GO:0016853">
    <property type="term" value="F:isomerase activity"/>
    <property type="evidence" value="ECO:0007669"/>
    <property type="project" value="UniProtKB-KW"/>
</dbReference>
<dbReference type="KEGG" id="cmar:IMCC12053_265"/>
<dbReference type="InterPro" id="IPR036237">
    <property type="entry name" value="Xyl_isomerase-like_sf"/>
</dbReference>
<dbReference type="PATRIC" id="fig|1397108.4.peg.276"/>
<evidence type="ECO:0000313" key="2">
    <source>
        <dbReference type="EMBL" id="ALI54215.1"/>
    </source>
</evidence>
<dbReference type="Proteomes" id="UP000064920">
    <property type="component" value="Chromosome"/>
</dbReference>
<evidence type="ECO:0000259" key="1">
    <source>
        <dbReference type="Pfam" id="PF01261"/>
    </source>
</evidence>
<gene>
    <name evidence="2" type="ORF">IMCC12053_265</name>
</gene>
<proteinExistence type="predicted"/>
<dbReference type="RefSeq" id="WP_062214967.1">
    <property type="nucleotide sequence ID" value="NZ_CP012023.1"/>
</dbReference>
<keyword evidence="2" id="KW-0413">Isomerase</keyword>
<dbReference type="OrthoDB" id="9072761at2"/>
<feature type="domain" description="Xylose isomerase-like TIM barrel" evidence="1">
    <location>
        <begin position="23"/>
        <end position="230"/>
    </location>
</feature>
<name>A0A0N9ZW71_9RHOB</name>
<protein>
    <submittedName>
        <fullName evidence="2">Xylose isomerase domain protein TIM barrel</fullName>
    </submittedName>
</protein>
<dbReference type="Gene3D" id="3.20.20.150">
    <property type="entry name" value="Divalent-metal-dependent TIM barrel enzymes"/>
    <property type="match status" value="1"/>
</dbReference>
<dbReference type="SUPFAM" id="SSF51658">
    <property type="entry name" value="Xylose isomerase-like"/>
    <property type="match status" value="1"/>
</dbReference>
<dbReference type="PANTHER" id="PTHR12110:SF48">
    <property type="entry name" value="BLL3656 PROTEIN"/>
    <property type="match status" value="1"/>
</dbReference>
<dbReference type="STRING" id="1397108.IMCC12053_265"/>
<sequence length="280" mass="31126">MSHDFALSYLTVPGLTPPEQTYIAADAGYDYVSYRLFHLGVAGEPDIDPASPQVIRETKAALAATGMKVFDIELFRILRTLDPKSFLPAFEAGAELGAKQAICSAWTDVRNDRSFIVERFAEICELARPFGITVNLEFPAFSRLSSLEECLEILDRTRAPNQGLLVDTLYMHFNKAPLFALERVPSEWINFLHICDAGDVMYTKDDMIHIARDARLYPGEGAIDFSAINYLFPNLPLSIELPHAARMAELGPLEHARRCVDAAQSLFNGRETPARTATLG</sequence>
<dbReference type="Pfam" id="PF01261">
    <property type="entry name" value="AP_endonuc_2"/>
    <property type="match status" value="1"/>
</dbReference>
<organism evidence="2 3">
    <name type="scientific">Celeribacter marinus</name>
    <dbReference type="NCBI Taxonomy" id="1397108"/>
    <lineage>
        <taxon>Bacteria</taxon>
        <taxon>Pseudomonadati</taxon>
        <taxon>Pseudomonadota</taxon>
        <taxon>Alphaproteobacteria</taxon>
        <taxon>Rhodobacterales</taxon>
        <taxon>Roseobacteraceae</taxon>
        <taxon>Celeribacter</taxon>
    </lineage>
</organism>
<accession>A0A0N9ZW71</accession>
<dbReference type="InterPro" id="IPR050312">
    <property type="entry name" value="IolE/XylAMocC-like"/>
</dbReference>
<dbReference type="PANTHER" id="PTHR12110">
    <property type="entry name" value="HYDROXYPYRUVATE ISOMERASE"/>
    <property type="match status" value="1"/>
</dbReference>
<dbReference type="InterPro" id="IPR013022">
    <property type="entry name" value="Xyl_isomerase-like_TIM-brl"/>
</dbReference>
<keyword evidence="3" id="KW-1185">Reference proteome</keyword>